<sequence>MSFSYLRGGSCSSLLKEVLLTVITIPLVNHFDNNIAHYFTKVSQFYFILEIINFNTIKVCVKEGRMYEAFILHISTFRFYTKYYGTNEIHTNLFFRSFIISFNLSSCSFSLL</sequence>
<dbReference type="EMBL" id="JACHON010000004">
    <property type="protein sequence ID" value="MBB6512593.1"/>
    <property type="molecule type" value="Genomic_DNA"/>
</dbReference>
<dbReference type="AlphaFoldDB" id="A0A841RLU8"/>
<accession>A0A841RLU8</accession>
<reference evidence="1 2" key="1">
    <citation type="submission" date="2020-08" db="EMBL/GenBank/DDBJ databases">
        <title>Genomic Encyclopedia of Type Strains, Phase IV (KMG-IV): sequencing the most valuable type-strain genomes for metagenomic binning, comparative biology and taxonomic classification.</title>
        <authorList>
            <person name="Goeker M."/>
        </authorList>
    </citation>
    <scope>NUCLEOTIDE SEQUENCE [LARGE SCALE GENOMIC DNA]</scope>
    <source>
        <strain evidence="1 2">DSM 11805</strain>
    </source>
</reference>
<proteinExistence type="predicted"/>
<name>A0A841RLU8_9BACI</name>
<organism evidence="1 2">
    <name type="scientific">Gracilibacillus halotolerans</name>
    <dbReference type="NCBI Taxonomy" id="74386"/>
    <lineage>
        <taxon>Bacteria</taxon>
        <taxon>Bacillati</taxon>
        <taxon>Bacillota</taxon>
        <taxon>Bacilli</taxon>
        <taxon>Bacillales</taxon>
        <taxon>Bacillaceae</taxon>
        <taxon>Gracilibacillus</taxon>
    </lineage>
</organism>
<evidence type="ECO:0000313" key="2">
    <source>
        <dbReference type="Proteomes" id="UP000572212"/>
    </source>
</evidence>
<evidence type="ECO:0000313" key="1">
    <source>
        <dbReference type="EMBL" id="MBB6512593.1"/>
    </source>
</evidence>
<keyword evidence="2" id="KW-1185">Reference proteome</keyword>
<comment type="caution">
    <text evidence="1">The sequence shown here is derived from an EMBL/GenBank/DDBJ whole genome shotgun (WGS) entry which is preliminary data.</text>
</comment>
<protein>
    <submittedName>
        <fullName evidence="1">Uncharacterized protein</fullName>
    </submittedName>
</protein>
<dbReference type="Proteomes" id="UP000572212">
    <property type="component" value="Unassembled WGS sequence"/>
</dbReference>
<gene>
    <name evidence="1" type="ORF">GGQ92_001379</name>
</gene>